<dbReference type="PANTHER" id="PTHR43020">
    <property type="entry name" value="CDK5 REGULATORY SUBUNIT-ASSOCIATED PROTEIN 1"/>
    <property type="match status" value="1"/>
</dbReference>
<sequence length="383" mass="43487">MKFYIKTFGCQMNEYDSQCIAGQLVEHGFRQIKDADEADIIIFNTCSVREHAVQRFYTILSETKKLKEKKPGLLVGVCGCLAEQEKTGILNRFPWVQVVIGPGNIGIAGDFVKKAIENKSRIVETGKFNPPHLNPLPPVERKNMEMAYVPIIRGCDNFCSYCVVPHLRGREQSRPADEIIAEAERVAAGGFKEIMLLGQNVCSYKDSRASCVVRRASKSNDFVELLKEIEKIKGIEKISYMTAHPKDMTLELIEAIAASDKMEKEFHLPLQSGSDRILEAMNRGYTRKHYLDLIKTIKDRIPGAVFSTDIIVGFPGETEEDFLQTLEIVKGTRFNNAFMFKYSDRPNTKALGMQDKVSEEEKESRLKRLISLNSENIKKNRNY</sequence>
<dbReference type="FunFam" id="3.80.30.20:FF:000001">
    <property type="entry name" value="tRNA-2-methylthio-N(6)-dimethylallyladenosine synthase 2"/>
    <property type="match status" value="1"/>
</dbReference>
<keyword evidence="5" id="KW-0949">S-adenosyl-L-methionine</keyword>
<dbReference type="InterPro" id="IPR006463">
    <property type="entry name" value="MiaB_methiolase"/>
</dbReference>
<evidence type="ECO:0000313" key="15">
    <source>
        <dbReference type="EMBL" id="PIZ17744.1"/>
    </source>
</evidence>
<dbReference type="PROSITE" id="PS01278">
    <property type="entry name" value="MTTASE_RADICAL"/>
    <property type="match status" value="1"/>
</dbReference>
<dbReference type="PROSITE" id="PS51449">
    <property type="entry name" value="MTTASE_N"/>
    <property type="match status" value="1"/>
</dbReference>
<evidence type="ECO:0000256" key="5">
    <source>
        <dbReference type="ARBA" id="ARBA00022691"/>
    </source>
</evidence>
<organism evidence="15 16">
    <name type="scientific">Candidatus Desantisbacteria bacterium CG_4_10_14_0_8_um_filter_48_22</name>
    <dbReference type="NCBI Taxonomy" id="1974543"/>
    <lineage>
        <taxon>Bacteria</taxon>
        <taxon>Candidatus Desantisiibacteriota</taxon>
    </lineage>
</organism>
<gene>
    <name evidence="15" type="primary">miaB</name>
    <name evidence="15" type="ORF">COY52_02760</name>
</gene>
<proteinExistence type="predicted"/>
<evidence type="ECO:0000256" key="3">
    <source>
        <dbReference type="ARBA" id="ARBA00022485"/>
    </source>
</evidence>
<dbReference type="Pfam" id="PF00919">
    <property type="entry name" value="UPF0004"/>
    <property type="match status" value="1"/>
</dbReference>
<protein>
    <recommendedName>
        <fullName evidence="10">tRNA-2-methylthio-N(6)-dimethylallyladenosine synthase</fullName>
        <ecNumber evidence="9">2.8.4.3</ecNumber>
    </recommendedName>
    <alternativeName>
        <fullName evidence="12">(Dimethylallyl)adenosine tRNA methylthiotransferase MiaB</fullName>
    </alternativeName>
    <alternativeName>
        <fullName evidence="11">tRNA-i(6)A37 methylthiotransferase</fullName>
    </alternativeName>
</protein>
<dbReference type="EC" id="2.8.4.3" evidence="9"/>
<dbReference type="SUPFAM" id="SSF102114">
    <property type="entry name" value="Radical SAM enzymes"/>
    <property type="match status" value="1"/>
</dbReference>
<keyword evidence="3" id="KW-0004">4Fe-4S</keyword>
<dbReference type="GO" id="GO:0035597">
    <property type="term" value="F:tRNA-2-methylthio-N(6)-dimethylallyladenosine(37) synthase activity"/>
    <property type="evidence" value="ECO:0007669"/>
    <property type="project" value="UniProtKB-EC"/>
</dbReference>
<reference evidence="16" key="1">
    <citation type="submission" date="2017-09" db="EMBL/GenBank/DDBJ databases">
        <title>Depth-based differentiation of microbial function through sediment-hosted aquifers and enrichment of novel symbionts in the deep terrestrial subsurface.</title>
        <authorList>
            <person name="Probst A.J."/>
            <person name="Ladd B."/>
            <person name="Jarett J.K."/>
            <person name="Geller-Mcgrath D.E."/>
            <person name="Sieber C.M.K."/>
            <person name="Emerson J.B."/>
            <person name="Anantharaman K."/>
            <person name="Thomas B.C."/>
            <person name="Malmstrom R."/>
            <person name="Stieglmeier M."/>
            <person name="Klingl A."/>
            <person name="Woyke T."/>
            <person name="Ryan C.M."/>
            <person name="Banfield J.F."/>
        </authorList>
    </citation>
    <scope>NUCLEOTIDE SEQUENCE [LARGE SCALE GENOMIC DNA]</scope>
</reference>
<evidence type="ECO:0000256" key="8">
    <source>
        <dbReference type="ARBA" id="ARBA00023014"/>
    </source>
</evidence>
<dbReference type="SFLD" id="SFLDG01082">
    <property type="entry name" value="B12-binding_domain_containing"/>
    <property type="match status" value="1"/>
</dbReference>
<comment type="function">
    <text evidence="2">Catalyzes the methylthiolation of N6-(dimethylallyl)adenosine (i(6)A), leading to the formation of 2-methylthio-N6-(dimethylallyl)adenosine (ms(2)i(6)A) at position 37 in tRNAs that read codons beginning with uridine.</text>
</comment>
<dbReference type="CDD" id="cd01335">
    <property type="entry name" value="Radical_SAM"/>
    <property type="match status" value="1"/>
</dbReference>
<feature type="domain" description="MTTase N-terminal" evidence="13">
    <location>
        <begin position="1"/>
        <end position="117"/>
    </location>
</feature>
<keyword evidence="6" id="KW-0479">Metal-binding</keyword>
<dbReference type="SFLD" id="SFLDF00273">
    <property type="entry name" value="(dimethylallyl)adenosine_tRNA"/>
    <property type="match status" value="1"/>
</dbReference>
<dbReference type="Proteomes" id="UP000229307">
    <property type="component" value="Unassembled WGS sequence"/>
</dbReference>
<accession>A0A2M7SE38</accession>
<evidence type="ECO:0000313" key="16">
    <source>
        <dbReference type="Proteomes" id="UP000229307"/>
    </source>
</evidence>
<dbReference type="NCBIfam" id="TIGR01574">
    <property type="entry name" value="miaB-methiolase"/>
    <property type="match status" value="1"/>
</dbReference>
<dbReference type="Gene3D" id="3.80.30.20">
    <property type="entry name" value="tm_1862 like domain"/>
    <property type="match status" value="1"/>
</dbReference>
<dbReference type="SFLD" id="SFLDS00029">
    <property type="entry name" value="Radical_SAM"/>
    <property type="match status" value="1"/>
</dbReference>
<evidence type="ECO:0000256" key="1">
    <source>
        <dbReference type="ARBA" id="ARBA00001966"/>
    </source>
</evidence>
<dbReference type="AlphaFoldDB" id="A0A2M7SE38"/>
<evidence type="ECO:0000256" key="7">
    <source>
        <dbReference type="ARBA" id="ARBA00023004"/>
    </source>
</evidence>
<keyword evidence="4 15" id="KW-0808">Transferase</keyword>
<evidence type="ECO:0000256" key="10">
    <source>
        <dbReference type="ARBA" id="ARBA00068570"/>
    </source>
</evidence>
<evidence type="ECO:0000256" key="9">
    <source>
        <dbReference type="ARBA" id="ARBA00033765"/>
    </source>
</evidence>
<dbReference type="FunFam" id="3.40.50.12160:FF:000003">
    <property type="entry name" value="CDK5 regulatory subunit-associated protein 1"/>
    <property type="match status" value="1"/>
</dbReference>
<evidence type="ECO:0000259" key="13">
    <source>
        <dbReference type="PROSITE" id="PS51449"/>
    </source>
</evidence>
<dbReference type="Pfam" id="PF04055">
    <property type="entry name" value="Radical_SAM"/>
    <property type="match status" value="1"/>
</dbReference>
<dbReference type="InterPro" id="IPR058240">
    <property type="entry name" value="rSAM_sf"/>
</dbReference>
<keyword evidence="8" id="KW-0411">Iron-sulfur</keyword>
<comment type="caution">
    <text evidence="15">The sequence shown here is derived from an EMBL/GenBank/DDBJ whole genome shotgun (WGS) entry which is preliminary data.</text>
</comment>
<dbReference type="InterPro" id="IPR013848">
    <property type="entry name" value="Methylthiotransferase_N"/>
</dbReference>
<dbReference type="GO" id="GO:0005829">
    <property type="term" value="C:cytosol"/>
    <property type="evidence" value="ECO:0007669"/>
    <property type="project" value="TreeGrafter"/>
</dbReference>
<feature type="domain" description="Radical SAM core" evidence="14">
    <location>
        <begin position="141"/>
        <end position="379"/>
    </location>
</feature>
<dbReference type="NCBIfam" id="TIGR00089">
    <property type="entry name" value="MiaB/RimO family radical SAM methylthiotransferase"/>
    <property type="match status" value="1"/>
</dbReference>
<name>A0A2M7SE38_9BACT</name>
<dbReference type="InterPro" id="IPR038135">
    <property type="entry name" value="Methylthiotransferase_N_sf"/>
</dbReference>
<evidence type="ECO:0000256" key="6">
    <source>
        <dbReference type="ARBA" id="ARBA00022723"/>
    </source>
</evidence>
<comment type="cofactor">
    <cofactor evidence="1">
        <name>[4Fe-4S] cluster</name>
        <dbReference type="ChEBI" id="CHEBI:49883"/>
    </cofactor>
</comment>
<dbReference type="InterPro" id="IPR023404">
    <property type="entry name" value="rSAM_horseshoe"/>
</dbReference>
<dbReference type="SFLD" id="SFLDG01061">
    <property type="entry name" value="methylthiotransferase"/>
    <property type="match status" value="1"/>
</dbReference>
<evidence type="ECO:0000256" key="11">
    <source>
        <dbReference type="ARBA" id="ARBA00080698"/>
    </source>
</evidence>
<evidence type="ECO:0000259" key="14">
    <source>
        <dbReference type="PROSITE" id="PS51918"/>
    </source>
</evidence>
<evidence type="ECO:0000256" key="4">
    <source>
        <dbReference type="ARBA" id="ARBA00022679"/>
    </source>
</evidence>
<dbReference type="SMART" id="SM00729">
    <property type="entry name" value="Elp3"/>
    <property type="match status" value="1"/>
</dbReference>
<evidence type="ECO:0000256" key="2">
    <source>
        <dbReference type="ARBA" id="ARBA00003234"/>
    </source>
</evidence>
<dbReference type="Gene3D" id="3.40.50.12160">
    <property type="entry name" value="Methylthiotransferase, N-terminal domain"/>
    <property type="match status" value="1"/>
</dbReference>
<dbReference type="GO" id="GO:0046872">
    <property type="term" value="F:metal ion binding"/>
    <property type="evidence" value="ECO:0007669"/>
    <property type="project" value="UniProtKB-KW"/>
</dbReference>
<dbReference type="EMBL" id="PFMR01000086">
    <property type="protein sequence ID" value="PIZ17744.1"/>
    <property type="molecule type" value="Genomic_DNA"/>
</dbReference>
<dbReference type="InterPro" id="IPR020612">
    <property type="entry name" value="Methylthiotransferase_CS"/>
</dbReference>
<evidence type="ECO:0000256" key="12">
    <source>
        <dbReference type="ARBA" id="ARBA00081141"/>
    </source>
</evidence>
<dbReference type="InterPro" id="IPR006638">
    <property type="entry name" value="Elp3/MiaA/NifB-like_rSAM"/>
</dbReference>
<dbReference type="InterPro" id="IPR007197">
    <property type="entry name" value="rSAM"/>
</dbReference>
<dbReference type="GO" id="GO:0051539">
    <property type="term" value="F:4 iron, 4 sulfur cluster binding"/>
    <property type="evidence" value="ECO:0007669"/>
    <property type="project" value="UniProtKB-KW"/>
</dbReference>
<dbReference type="PANTHER" id="PTHR43020:SF2">
    <property type="entry name" value="MITOCHONDRIAL TRNA METHYLTHIOTRANSFERASE CDK5RAP1"/>
    <property type="match status" value="1"/>
</dbReference>
<keyword evidence="7" id="KW-0408">Iron</keyword>
<dbReference type="PROSITE" id="PS51918">
    <property type="entry name" value="RADICAL_SAM"/>
    <property type="match status" value="1"/>
</dbReference>
<dbReference type="InterPro" id="IPR005839">
    <property type="entry name" value="Methylthiotransferase"/>
</dbReference>